<sequence>DASFVRFVYFHFTAELLNDMKFNVLDLTCSGVGFLNYEFRTLTSTSRKRRGPADLRRLQRSKRRPSSLEISCNNKRLGSLPSAPLMMSLGSDSEKKRINHFLLPTTSNPFHSFFHHASFTTYVPTNALDDT</sequence>
<proteinExistence type="predicted"/>
<dbReference type="Proteomes" id="UP001177670">
    <property type="component" value="Unassembled WGS sequence"/>
</dbReference>
<comment type="caution">
    <text evidence="1">The sequence shown here is derived from an EMBL/GenBank/DDBJ whole genome shotgun (WGS) entry which is preliminary data.</text>
</comment>
<keyword evidence="2" id="KW-1185">Reference proteome</keyword>
<dbReference type="AlphaFoldDB" id="A0AA40FNR6"/>
<evidence type="ECO:0000313" key="1">
    <source>
        <dbReference type="EMBL" id="KAK1122321.1"/>
    </source>
</evidence>
<feature type="non-terminal residue" evidence="1">
    <location>
        <position position="1"/>
    </location>
</feature>
<protein>
    <submittedName>
        <fullName evidence="1">Uncharacterized protein</fullName>
    </submittedName>
</protein>
<reference evidence="1" key="1">
    <citation type="submission" date="2021-10" db="EMBL/GenBank/DDBJ databases">
        <title>Melipona bicolor Genome sequencing and assembly.</title>
        <authorList>
            <person name="Araujo N.S."/>
            <person name="Arias M.C."/>
        </authorList>
    </citation>
    <scope>NUCLEOTIDE SEQUENCE</scope>
    <source>
        <strain evidence="1">USP_2M_L1-L4_2017</strain>
        <tissue evidence="1">Whole body</tissue>
    </source>
</reference>
<dbReference type="EMBL" id="JAHYIQ010000023">
    <property type="protein sequence ID" value="KAK1122321.1"/>
    <property type="molecule type" value="Genomic_DNA"/>
</dbReference>
<gene>
    <name evidence="1" type="ORF">K0M31_009543</name>
</gene>
<evidence type="ECO:0000313" key="2">
    <source>
        <dbReference type="Proteomes" id="UP001177670"/>
    </source>
</evidence>
<organism evidence="1 2">
    <name type="scientific">Melipona bicolor</name>
    <dbReference type="NCBI Taxonomy" id="60889"/>
    <lineage>
        <taxon>Eukaryota</taxon>
        <taxon>Metazoa</taxon>
        <taxon>Ecdysozoa</taxon>
        <taxon>Arthropoda</taxon>
        <taxon>Hexapoda</taxon>
        <taxon>Insecta</taxon>
        <taxon>Pterygota</taxon>
        <taxon>Neoptera</taxon>
        <taxon>Endopterygota</taxon>
        <taxon>Hymenoptera</taxon>
        <taxon>Apocrita</taxon>
        <taxon>Aculeata</taxon>
        <taxon>Apoidea</taxon>
        <taxon>Anthophila</taxon>
        <taxon>Apidae</taxon>
        <taxon>Melipona</taxon>
    </lineage>
</organism>
<accession>A0AA40FNR6</accession>
<name>A0AA40FNR6_9HYME</name>